<dbReference type="EMBL" id="MKKU01000103">
    <property type="protein sequence ID" value="RNF24297.1"/>
    <property type="molecule type" value="Genomic_DNA"/>
</dbReference>
<evidence type="ECO:0000256" key="3">
    <source>
        <dbReference type="ARBA" id="ARBA00022692"/>
    </source>
</evidence>
<dbReference type="GO" id="GO:0016020">
    <property type="term" value="C:membrane"/>
    <property type="evidence" value="ECO:0007669"/>
    <property type="project" value="UniProtKB-SubCell"/>
</dbReference>
<proteinExistence type="inferred from homology"/>
<keyword evidence="4 8" id="KW-1133">Transmembrane helix</keyword>
<sequence length="434" mass="46232">MNEMSNSDASAPREQQRASVPRPASLDAHDKSKYADPLDPEEREVAATRKSPTTHVTAPVPLQAERQLPHEARAAEDANVPHAPRAVRHASSGVEQESHGKSPHRGQREFSMASEDPTSSHLAKDASTEFGEKKDSIAVEVTADGVTRLEELDPRELARLYAQQQAALRSVRGEFDVLYVPDWVRLHPLLGSYVAEAFGTFACVLTLSLVSVRNQSVFDKGDDTNMTALPIGFMFMCMVFTFGYISGGHFNPAVTLAVFLVQKLDFVRAAGYVVCQTGAATGAGLVAMAIQGGTDIFVPYVGKAYVSSGIFSELIFTFAVATVVLNVAYSRQSGNFFYGFAIGMTVAAGSAAVGRISGGAFNPAAATGLQLALCLTGDCAPLASFWVYWMAPLVGSAFAALLYSQLSQPEDTRALTDAVVQPENPPATEAAQAA</sequence>
<dbReference type="GeneID" id="40316197"/>
<dbReference type="Pfam" id="PF00230">
    <property type="entry name" value="MIP"/>
    <property type="match status" value="1"/>
</dbReference>
<keyword evidence="3 6" id="KW-0812">Transmembrane</keyword>
<accession>A0A422Q2W9</accession>
<dbReference type="Proteomes" id="UP000284403">
    <property type="component" value="Unassembled WGS sequence"/>
</dbReference>
<evidence type="ECO:0000256" key="7">
    <source>
        <dbReference type="SAM" id="MobiDB-lite"/>
    </source>
</evidence>
<dbReference type="PANTHER" id="PTHR45724:SF13">
    <property type="entry name" value="AQUAPORIN NIP1-1-RELATED"/>
    <property type="match status" value="1"/>
</dbReference>
<feature type="transmembrane region" description="Helical" evidence="8">
    <location>
        <begin position="385"/>
        <end position="403"/>
    </location>
</feature>
<evidence type="ECO:0000256" key="8">
    <source>
        <dbReference type="SAM" id="Phobius"/>
    </source>
</evidence>
<dbReference type="InterPro" id="IPR023271">
    <property type="entry name" value="Aquaporin-like"/>
</dbReference>
<comment type="subcellular location">
    <subcellularLocation>
        <location evidence="1">Membrane</location>
        <topology evidence="1">Multi-pass membrane protein</topology>
    </subcellularLocation>
</comment>
<name>A0A422Q2W9_9TRYP</name>
<keyword evidence="2 6" id="KW-0813">Transport</keyword>
<organism evidence="9 10">
    <name type="scientific">Trypanosoma conorhini</name>
    <dbReference type="NCBI Taxonomy" id="83891"/>
    <lineage>
        <taxon>Eukaryota</taxon>
        <taxon>Discoba</taxon>
        <taxon>Euglenozoa</taxon>
        <taxon>Kinetoplastea</taxon>
        <taxon>Metakinetoplastina</taxon>
        <taxon>Trypanosomatida</taxon>
        <taxon>Trypanosomatidae</taxon>
        <taxon>Trypanosoma</taxon>
    </lineage>
</organism>
<evidence type="ECO:0000256" key="5">
    <source>
        <dbReference type="ARBA" id="ARBA00023136"/>
    </source>
</evidence>
<feature type="region of interest" description="Disordered" evidence="7">
    <location>
        <begin position="1"/>
        <end position="129"/>
    </location>
</feature>
<evidence type="ECO:0000256" key="2">
    <source>
        <dbReference type="ARBA" id="ARBA00022448"/>
    </source>
</evidence>
<dbReference type="AlphaFoldDB" id="A0A422Q2W9"/>
<feature type="transmembrane region" description="Helical" evidence="8">
    <location>
        <begin position="193"/>
        <end position="212"/>
    </location>
</feature>
<feature type="transmembrane region" description="Helical" evidence="8">
    <location>
        <begin position="310"/>
        <end position="329"/>
    </location>
</feature>
<dbReference type="InterPro" id="IPR022357">
    <property type="entry name" value="MIP_CS"/>
</dbReference>
<keyword evidence="5 8" id="KW-0472">Membrane</keyword>
<dbReference type="GO" id="GO:0015267">
    <property type="term" value="F:channel activity"/>
    <property type="evidence" value="ECO:0007669"/>
    <property type="project" value="InterPro"/>
</dbReference>
<feature type="compositionally biased region" description="Basic and acidic residues" evidence="7">
    <location>
        <begin position="27"/>
        <end position="36"/>
    </location>
</feature>
<dbReference type="SUPFAM" id="SSF81338">
    <property type="entry name" value="Aquaporin-like"/>
    <property type="match status" value="1"/>
</dbReference>
<feature type="compositionally biased region" description="Basic and acidic residues" evidence="7">
    <location>
        <begin position="67"/>
        <end position="76"/>
    </location>
</feature>
<protein>
    <submittedName>
        <fullName evidence="9">Aquaporin-like protein</fullName>
    </submittedName>
</protein>
<evidence type="ECO:0000256" key="6">
    <source>
        <dbReference type="RuleBase" id="RU000477"/>
    </source>
</evidence>
<reference evidence="9 10" key="1">
    <citation type="journal article" date="2018" name="BMC Genomics">
        <title>Genomic comparison of Trypanosoma conorhini and Trypanosoma rangeli to Trypanosoma cruzi strains of high and low virulence.</title>
        <authorList>
            <person name="Bradwell K.R."/>
            <person name="Koparde V.N."/>
            <person name="Matveyev A.V."/>
            <person name="Serrano M.G."/>
            <person name="Alves J.M."/>
            <person name="Parikh H."/>
            <person name="Huang B."/>
            <person name="Lee V."/>
            <person name="Espinosa-Alvarez O."/>
            <person name="Ortiz P.A."/>
            <person name="Costa-Martins A.G."/>
            <person name="Teixeira M.M."/>
            <person name="Buck G.A."/>
        </authorList>
    </citation>
    <scope>NUCLEOTIDE SEQUENCE [LARGE SCALE GENOMIC DNA]</scope>
    <source>
        <strain evidence="9 10">025E</strain>
    </source>
</reference>
<comment type="caution">
    <text evidence="9">The sequence shown here is derived from an EMBL/GenBank/DDBJ whole genome shotgun (WGS) entry which is preliminary data.</text>
</comment>
<dbReference type="RefSeq" id="XP_029230409.1">
    <property type="nucleotide sequence ID" value="XM_029369511.1"/>
</dbReference>
<dbReference type="InterPro" id="IPR000425">
    <property type="entry name" value="MIP"/>
</dbReference>
<feature type="transmembrane region" description="Helical" evidence="8">
    <location>
        <begin position="266"/>
        <end position="290"/>
    </location>
</feature>
<keyword evidence="10" id="KW-1185">Reference proteome</keyword>
<dbReference type="InterPro" id="IPR034294">
    <property type="entry name" value="Aquaporin_transptr"/>
</dbReference>
<evidence type="ECO:0000313" key="9">
    <source>
        <dbReference type="EMBL" id="RNF24297.1"/>
    </source>
</evidence>
<gene>
    <name evidence="9" type="ORF">Tco025E_02586</name>
</gene>
<comment type="similarity">
    <text evidence="6">Belongs to the MIP/aquaporin (TC 1.A.8) family.</text>
</comment>
<dbReference type="PRINTS" id="PR00783">
    <property type="entry name" value="MINTRINSICP"/>
</dbReference>
<evidence type="ECO:0000256" key="1">
    <source>
        <dbReference type="ARBA" id="ARBA00004141"/>
    </source>
</evidence>
<feature type="transmembrane region" description="Helical" evidence="8">
    <location>
        <begin position="224"/>
        <end position="245"/>
    </location>
</feature>
<evidence type="ECO:0000256" key="4">
    <source>
        <dbReference type="ARBA" id="ARBA00022989"/>
    </source>
</evidence>
<evidence type="ECO:0000313" key="10">
    <source>
        <dbReference type="Proteomes" id="UP000284403"/>
    </source>
</evidence>
<dbReference type="PANTHER" id="PTHR45724">
    <property type="entry name" value="AQUAPORIN NIP2-1"/>
    <property type="match status" value="1"/>
</dbReference>
<dbReference type="PROSITE" id="PS00221">
    <property type="entry name" value="MIP"/>
    <property type="match status" value="1"/>
</dbReference>
<dbReference type="Gene3D" id="1.20.1080.10">
    <property type="entry name" value="Glycerol uptake facilitator protein"/>
    <property type="match status" value="1"/>
</dbReference>
<dbReference type="OrthoDB" id="3222at2759"/>
<feature type="transmembrane region" description="Helical" evidence="8">
    <location>
        <begin position="336"/>
        <end position="356"/>
    </location>
</feature>